<dbReference type="EMBL" id="KI669566">
    <property type="protein sequence ID" value="ETN18153.1"/>
    <property type="molecule type" value="Genomic_DNA"/>
</dbReference>
<evidence type="ECO:0000256" key="1">
    <source>
        <dbReference type="SAM" id="MobiDB-lite"/>
    </source>
</evidence>
<evidence type="ECO:0000313" key="3">
    <source>
        <dbReference type="Proteomes" id="UP000018817"/>
    </source>
</evidence>
<proteinExistence type="predicted"/>
<organism evidence="2 3">
    <name type="scientific">Phytophthora nicotianae (strain INRA-310)</name>
    <name type="common">Phytophthora parasitica</name>
    <dbReference type="NCBI Taxonomy" id="761204"/>
    <lineage>
        <taxon>Eukaryota</taxon>
        <taxon>Sar</taxon>
        <taxon>Stramenopiles</taxon>
        <taxon>Oomycota</taxon>
        <taxon>Peronosporomycetes</taxon>
        <taxon>Peronosporales</taxon>
        <taxon>Peronosporaceae</taxon>
        <taxon>Phytophthora</taxon>
    </lineage>
</organism>
<dbReference type="RefSeq" id="XP_008895858.1">
    <property type="nucleotide sequence ID" value="XM_008897610.1"/>
</dbReference>
<dbReference type="OMA" id="NEMINPL"/>
<accession>W2QYE7</accession>
<protein>
    <submittedName>
        <fullName evidence="2">Uncharacterized protein</fullName>
    </submittedName>
</protein>
<dbReference type="AlphaFoldDB" id="W2QYE7"/>
<feature type="region of interest" description="Disordered" evidence="1">
    <location>
        <begin position="1"/>
        <end position="97"/>
    </location>
</feature>
<feature type="compositionally biased region" description="Acidic residues" evidence="1">
    <location>
        <begin position="45"/>
        <end position="88"/>
    </location>
</feature>
<reference evidence="2 3" key="2">
    <citation type="submission" date="2013-11" db="EMBL/GenBank/DDBJ databases">
        <title>The Genome Sequence of Phytophthora parasitica INRA-310.</title>
        <authorList>
            <consortium name="The Broad Institute Genomics Platform"/>
            <person name="Russ C."/>
            <person name="Tyler B."/>
            <person name="Panabieres F."/>
            <person name="Shan W."/>
            <person name="Tripathy S."/>
            <person name="Grunwald N."/>
            <person name="Machado M."/>
            <person name="Johnson C.S."/>
            <person name="Arredondo F."/>
            <person name="Hong C."/>
            <person name="Coffey M."/>
            <person name="Young S.K."/>
            <person name="Zeng Q."/>
            <person name="Gargeya S."/>
            <person name="Fitzgerald M."/>
            <person name="Abouelleil A."/>
            <person name="Alvarado L."/>
            <person name="Chapman S.B."/>
            <person name="Gainer-Dewar J."/>
            <person name="Goldberg J."/>
            <person name="Griggs A."/>
            <person name="Gujja S."/>
            <person name="Hansen M."/>
            <person name="Howarth C."/>
            <person name="Imamovic A."/>
            <person name="Ireland A."/>
            <person name="Larimer J."/>
            <person name="McCowan C."/>
            <person name="Murphy C."/>
            <person name="Pearson M."/>
            <person name="Poon T.W."/>
            <person name="Priest M."/>
            <person name="Roberts A."/>
            <person name="Saif S."/>
            <person name="Shea T."/>
            <person name="Sykes S."/>
            <person name="Wortman J."/>
            <person name="Nusbaum C."/>
            <person name="Birren B."/>
        </authorList>
    </citation>
    <scope>NUCLEOTIDE SEQUENCE [LARGE SCALE GENOMIC DNA]</scope>
    <source>
        <strain evidence="2 3">INRA-310</strain>
    </source>
</reference>
<dbReference type="GeneID" id="20173976"/>
<dbReference type="VEuPathDB" id="FungiDB:PPTG_03841"/>
<evidence type="ECO:0000313" key="2">
    <source>
        <dbReference type="EMBL" id="ETN18153.1"/>
    </source>
</evidence>
<sequence length="346" mass="39181">MASDMTVPPASKRQRLAPPSPQEEKREENDEQENPFSYSAILSSGEDESADELCSDDDVSESFCSDDLESDGSSGEDPDPLSSDDEEAPAVQTWDPNPERLWEVWQIDKIERDADGTLQRVSVLWDWRPTPTSQRYRTWEPASRMSETHAEEVQLAVRFADSGMQHFREFCKTDDFGKAIIDASDNYSCMFTALNMAADAIGRPGLIPQDVVDQFIADELKQGRDLLKSCTWKLFAKLLPKRRSAGCDLVINHLKKNLIKGGRRGGRVLLELTEKDGLTDGIYLVGAYNRNFYGHCVVLRVADQGKERTIIDENKDGTTREVSISDCKWMNFFSFVRPFRVFTPRT</sequence>
<dbReference type="Proteomes" id="UP000018817">
    <property type="component" value="Unassembled WGS sequence"/>
</dbReference>
<name>W2QYE7_PHYN3</name>
<reference evidence="3" key="1">
    <citation type="submission" date="2011-12" db="EMBL/GenBank/DDBJ databases">
        <authorList>
            <consortium name="The Broad Institute Genome Sequencing Platform"/>
            <person name="Russ C."/>
            <person name="Tyler B."/>
            <person name="Panabieres F."/>
            <person name="Shan W."/>
            <person name="Tripathy S."/>
            <person name="Grunwald N."/>
            <person name="Machado M."/>
            <person name="Young S.K."/>
            <person name="Zeng Q."/>
            <person name="Gargeya S."/>
            <person name="Fitzgerald M."/>
            <person name="Haas B."/>
            <person name="Abouelleil A."/>
            <person name="Alvarado L."/>
            <person name="Arachchi H.M."/>
            <person name="Berlin A."/>
            <person name="Chapman S.B."/>
            <person name="Gearin G."/>
            <person name="Goldberg J."/>
            <person name="Griggs A."/>
            <person name="Gujja S."/>
            <person name="Hansen M."/>
            <person name="Heiman D."/>
            <person name="Howarth C."/>
            <person name="Larimer J."/>
            <person name="Lui A."/>
            <person name="MacDonald P.J.P."/>
            <person name="McCowen C."/>
            <person name="Montmayeur A."/>
            <person name="Murphy C."/>
            <person name="Neiman D."/>
            <person name="Pearson M."/>
            <person name="Priest M."/>
            <person name="Roberts A."/>
            <person name="Saif S."/>
            <person name="Shea T."/>
            <person name="Sisk P."/>
            <person name="Stolte C."/>
            <person name="Sykes S."/>
            <person name="Wortman J."/>
            <person name="Nusbaum C."/>
            <person name="Birren B."/>
        </authorList>
    </citation>
    <scope>NUCLEOTIDE SEQUENCE [LARGE SCALE GENOMIC DNA]</scope>
    <source>
        <strain evidence="3">INRA-310</strain>
    </source>
</reference>
<gene>
    <name evidence="2" type="ORF">PPTG_03841</name>
</gene>